<evidence type="ECO:0000256" key="4">
    <source>
        <dbReference type="ARBA" id="ARBA00035231"/>
    </source>
</evidence>
<evidence type="ECO:0000256" key="3">
    <source>
        <dbReference type="ARBA" id="ARBA00023274"/>
    </source>
</evidence>
<reference evidence="7 8" key="2">
    <citation type="journal article" date="2011" name="Stand. Genomic Sci.">
        <title>Complete genome sequence of Desulfurococcus mucosus type strain (O7/1).</title>
        <authorList>
            <person name="Wirth R."/>
            <person name="Chertkov O."/>
            <person name="Held B."/>
            <person name="Lapidus A."/>
            <person name="Nolan M."/>
            <person name="Lucas S."/>
            <person name="Hammon N."/>
            <person name="Deshpande S."/>
            <person name="Cheng J.F."/>
            <person name="Tapia R."/>
            <person name="Han C."/>
            <person name="Goodwin L."/>
            <person name="Pitluck S."/>
            <person name="Liolios K."/>
            <person name="Ioanna P."/>
            <person name="Ivanova N."/>
            <person name="Mavromatis K."/>
            <person name="Mikhailova N."/>
            <person name="Pati A."/>
            <person name="Chen A."/>
            <person name="Palaniappan K."/>
            <person name="Land M."/>
            <person name="Hauser L."/>
            <person name="Chang Y.J."/>
            <person name="Jeffries C.D."/>
            <person name="Bilek Y."/>
            <person name="Hader T."/>
            <person name="Rohde M."/>
            <person name="Spring S."/>
            <person name="Sikorski J."/>
            <person name="Goker M."/>
            <person name="Woyke T."/>
            <person name="Bristow J."/>
            <person name="Eisen J.A."/>
            <person name="Markowitz V."/>
            <person name="Hugenholtz P."/>
            <person name="Kyrpides N.C."/>
            <person name="Klenk H.P."/>
        </authorList>
    </citation>
    <scope>NUCLEOTIDE SEQUENCE [LARGE SCALE GENOMIC DNA]</scope>
    <source>
        <strain evidence="8">ATCC 35584 / DSM 2162 / JCM 9187 / O7/1</strain>
    </source>
</reference>
<dbReference type="GO" id="GO:0003735">
    <property type="term" value="F:structural constituent of ribosome"/>
    <property type="evidence" value="ECO:0007669"/>
    <property type="project" value="InterPro"/>
</dbReference>
<evidence type="ECO:0000256" key="5">
    <source>
        <dbReference type="HAMAP-Rule" id="MF_00481"/>
    </source>
</evidence>
<name>E8R7R3_DESM0</name>
<evidence type="ECO:0000256" key="2">
    <source>
        <dbReference type="ARBA" id="ARBA00022980"/>
    </source>
</evidence>
<dbReference type="InterPro" id="IPR004038">
    <property type="entry name" value="Ribosomal_eL8/eL30/eS12/Gad45"/>
</dbReference>
<comment type="similarity">
    <text evidence="1 5">Belongs to the eukaryotic ribosomal protein eL30 family.</text>
</comment>
<organism evidence="7 8">
    <name type="scientific">Desulfurococcus mucosus (strain ATCC 35584 / DSM 2162 / JCM 9187 / O7/1)</name>
    <dbReference type="NCBI Taxonomy" id="765177"/>
    <lineage>
        <taxon>Archaea</taxon>
        <taxon>Thermoproteota</taxon>
        <taxon>Thermoprotei</taxon>
        <taxon>Desulfurococcales</taxon>
        <taxon>Desulfurococcaceae</taxon>
        <taxon>Desulfurococcus</taxon>
    </lineage>
</organism>
<keyword evidence="3 5" id="KW-0687">Ribonucleoprotein</keyword>
<keyword evidence="2 5" id="KW-0689">Ribosomal protein</keyword>
<dbReference type="SUPFAM" id="SSF55315">
    <property type="entry name" value="L30e-like"/>
    <property type="match status" value="1"/>
</dbReference>
<gene>
    <name evidence="5" type="primary">rpl30e</name>
    <name evidence="7" type="ordered locus">Desmu_1364</name>
</gene>
<dbReference type="InterPro" id="IPR029064">
    <property type="entry name" value="Ribosomal_eL30-like_sf"/>
</dbReference>
<dbReference type="eggNOG" id="arCOG01752">
    <property type="taxonomic scope" value="Archaea"/>
</dbReference>
<dbReference type="GO" id="GO:0022625">
    <property type="term" value="C:cytosolic large ribosomal subunit"/>
    <property type="evidence" value="ECO:0007669"/>
    <property type="project" value="InterPro"/>
</dbReference>
<evidence type="ECO:0000259" key="6">
    <source>
        <dbReference type="Pfam" id="PF01248"/>
    </source>
</evidence>
<dbReference type="KEGG" id="dmu:Desmu_1364"/>
<evidence type="ECO:0000313" key="8">
    <source>
        <dbReference type="Proteomes" id="UP000001068"/>
    </source>
</evidence>
<dbReference type="OrthoDB" id="10759at2157"/>
<dbReference type="RefSeq" id="WP_013562879.1">
    <property type="nucleotide sequence ID" value="NC_014961.1"/>
</dbReference>
<sequence length="106" mass="11341">MSSQVDLLKAIRVAAETGHVVYGAREVRRLVLHGKAKAVIIAVNAPPEVKRDLTYYAKLSGIPVIKFPGTNMELGTLLGRPHSISSIAVVDPGQSNILELAEGVQE</sequence>
<dbReference type="InterPro" id="IPR000231">
    <property type="entry name" value="Ribosomal_eL30"/>
</dbReference>
<reference evidence="8" key="1">
    <citation type="submission" date="2010-11" db="EMBL/GenBank/DDBJ databases">
        <title>The complete genome of Desulfurococcus mucosus DSM 2162.</title>
        <authorList>
            <consortium name="US DOE Joint Genome Institute (JGI-PGF)"/>
            <person name="Lucas S."/>
            <person name="Copeland A."/>
            <person name="Lapidus A."/>
            <person name="Bruce D."/>
            <person name="Goodwin L."/>
            <person name="Pitluck S."/>
            <person name="Kyrpides N."/>
            <person name="Mavromatis K."/>
            <person name="Pagani I."/>
            <person name="Ivanova N."/>
            <person name="Ovchinnikova G."/>
            <person name="Chertkov O."/>
            <person name="Held B."/>
            <person name="Brettin T."/>
            <person name="Detter J.C."/>
            <person name="Tapia R."/>
            <person name="Han C."/>
            <person name="Land M."/>
            <person name="Hauser L."/>
            <person name="Markowitz V."/>
            <person name="Cheng J.-F."/>
            <person name="Hugenholtz P."/>
            <person name="Woyke T."/>
            <person name="Wu D."/>
            <person name="Wirth R."/>
            <person name="Bilek Y."/>
            <person name="Hader T."/>
            <person name="Klenk H.-P."/>
            <person name="Eisen J.A."/>
        </authorList>
    </citation>
    <scope>NUCLEOTIDE SEQUENCE [LARGE SCALE GENOMIC DNA]</scope>
    <source>
        <strain evidence="8">ATCC 35584 / DSM 2162 / JCM 9187 / O7/1</strain>
    </source>
</reference>
<dbReference type="EMBL" id="CP002363">
    <property type="protein sequence ID" value="ADV65657.1"/>
    <property type="molecule type" value="Genomic_DNA"/>
</dbReference>
<dbReference type="InterPro" id="IPR039109">
    <property type="entry name" value="Ribosomal_eL30-like"/>
</dbReference>
<feature type="domain" description="Ribosomal protein eL8/eL30/eS12/Gadd45" evidence="6">
    <location>
        <begin position="8"/>
        <end position="98"/>
    </location>
</feature>
<accession>E8R7R3</accession>
<dbReference type="GO" id="GO:0003723">
    <property type="term" value="F:RNA binding"/>
    <property type="evidence" value="ECO:0007669"/>
    <property type="project" value="InterPro"/>
</dbReference>
<protein>
    <recommendedName>
        <fullName evidence="4 5">Large ribosomal subunit protein eL30</fullName>
    </recommendedName>
</protein>
<dbReference type="HOGENOM" id="CLU_130502_1_0_2"/>
<dbReference type="Proteomes" id="UP000001068">
    <property type="component" value="Chromosome"/>
</dbReference>
<dbReference type="Pfam" id="PF01248">
    <property type="entry name" value="Ribosomal_L7Ae"/>
    <property type="match status" value="1"/>
</dbReference>
<dbReference type="GeneID" id="10154091"/>
<keyword evidence="8" id="KW-1185">Reference proteome</keyword>
<dbReference type="InterPro" id="IPR022991">
    <property type="entry name" value="Ribosomal_eL30_CS"/>
</dbReference>
<dbReference type="Gene3D" id="3.30.1330.30">
    <property type="match status" value="1"/>
</dbReference>
<dbReference type="PANTHER" id="PTHR11449">
    <property type="entry name" value="RIBOSOMAL PROTEIN L30"/>
    <property type="match status" value="1"/>
</dbReference>
<evidence type="ECO:0000256" key="1">
    <source>
        <dbReference type="ARBA" id="ARBA00007326"/>
    </source>
</evidence>
<evidence type="ECO:0000313" key="7">
    <source>
        <dbReference type="EMBL" id="ADV65657.1"/>
    </source>
</evidence>
<dbReference type="NCBIfam" id="NF002172">
    <property type="entry name" value="PRK01018.1"/>
    <property type="match status" value="1"/>
</dbReference>
<dbReference type="AlphaFoldDB" id="E8R7R3"/>
<dbReference type="HAMAP" id="MF_00481">
    <property type="entry name" value="Ribosomal_eL30"/>
    <property type="match status" value="1"/>
</dbReference>
<dbReference type="PROSITE" id="PS00993">
    <property type="entry name" value="RIBOSOMAL_L30E_2"/>
    <property type="match status" value="1"/>
</dbReference>
<proteinExistence type="inferred from homology"/>
<dbReference type="STRING" id="765177.Desmu_1364"/>
<dbReference type="GO" id="GO:0006412">
    <property type="term" value="P:translation"/>
    <property type="evidence" value="ECO:0007669"/>
    <property type="project" value="UniProtKB-UniRule"/>
</dbReference>